<evidence type="ECO:0000313" key="1">
    <source>
        <dbReference type="EMBL" id="CAE8623331.1"/>
    </source>
</evidence>
<dbReference type="AlphaFoldDB" id="A0A813GDX4"/>
<sequence length="299" mass="32029">MAVQKSVPVLSQLGSMMAPQSTQVIFAMLEMAAELHSNHGSAWSGSIWDANITGIWSNSVDIQQFLFNATPTEILGMGGNSSALPAWWAGKAHAFIAPIEAFATSMSAAVVHDSAESLEALQTYIYTMGLLPADSTFNVTAASGLAKFYTNMLFVQGICHTSMFAMREVLHPFAFPTTADMLPLLAQKLPPSLVTYEMAIAAAYPKFTSQMATKAILSFATAGGLESDAPQLGDGPWSQGDSTVAMQEAIAAFQKGLTASRESVYAMFQKSSSSFQPSFYYPKSVPKPYGFGITETTYL</sequence>
<gene>
    <name evidence="1" type="ORF">PGLA2088_LOCUS197</name>
</gene>
<dbReference type="Proteomes" id="UP000626109">
    <property type="component" value="Unassembled WGS sequence"/>
</dbReference>
<comment type="caution">
    <text evidence="1">The sequence shown here is derived from an EMBL/GenBank/DDBJ whole genome shotgun (WGS) entry which is preliminary data.</text>
</comment>
<reference evidence="1" key="1">
    <citation type="submission" date="2021-02" db="EMBL/GenBank/DDBJ databases">
        <authorList>
            <person name="Dougan E. K."/>
            <person name="Rhodes N."/>
            <person name="Thang M."/>
            <person name="Chan C."/>
        </authorList>
    </citation>
    <scope>NUCLEOTIDE SEQUENCE</scope>
</reference>
<organism evidence="1 2">
    <name type="scientific">Polarella glacialis</name>
    <name type="common">Dinoflagellate</name>
    <dbReference type="NCBI Taxonomy" id="89957"/>
    <lineage>
        <taxon>Eukaryota</taxon>
        <taxon>Sar</taxon>
        <taxon>Alveolata</taxon>
        <taxon>Dinophyceae</taxon>
        <taxon>Suessiales</taxon>
        <taxon>Suessiaceae</taxon>
        <taxon>Polarella</taxon>
    </lineage>
</organism>
<proteinExistence type="predicted"/>
<dbReference type="EMBL" id="CAJNNW010000114">
    <property type="protein sequence ID" value="CAE8623331.1"/>
    <property type="molecule type" value="Genomic_DNA"/>
</dbReference>
<protein>
    <submittedName>
        <fullName evidence="1">Uncharacterized protein</fullName>
    </submittedName>
</protein>
<accession>A0A813GDX4</accession>
<evidence type="ECO:0000313" key="2">
    <source>
        <dbReference type="Proteomes" id="UP000626109"/>
    </source>
</evidence>
<name>A0A813GDX4_POLGL</name>